<evidence type="ECO:0008006" key="4">
    <source>
        <dbReference type="Google" id="ProtNLM"/>
    </source>
</evidence>
<proteinExistence type="predicted"/>
<evidence type="ECO:0000256" key="1">
    <source>
        <dbReference type="SAM" id="MobiDB-lite"/>
    </source>
</evidence>
<dbReference type="RefSeq" id="WP_201693066.1">
    <property type="nucleotide sequence ID" value="NZ_JAEQND010000018.1"/>
</dbReference>
<evidence type="ECO:0000313" key="2">
    <source>
        <dbReference type="EMBL" id="MBL0428434.1"/>
    </source>
</evidence>
<name>A0ABS1JVT8_9BURK</name>
<accession>A0ABS1JVT8</accession>
<reference evidence="2 3" key="1">
    <citation type="journal article" date="2017" name="Int. J. Syst. Evol. Microbiol.">
        <title>Ramlibacter alkalitolerans sp. nov., alkali-tolerant bacterium isolated from soil of ginseng.</title>
        <authorList>
            <person name="Lee D.H."/>
            <person name="Cha C.J."/>
        </authorList>
    </citation>
    <scope>NUCLEOTIDE SEQUENCE [LARGE SCALE GENOMIC DNA]</scope>
    <source>
        <strain evidence="2 3">KACC 19305</strain>
    </source>
</reference>
<feature type="region of interest" description="Disordered" evidence="1">
    <location>
        <begin position="33"/>
        <end position="54"/>
    </location>
</feature>
<comment type="caution">
    <text evidence="2">The sequence shown here is derived from an EMBL/GenBank/DDBJ whole genome shotgun (WGS) entry which is preliminary data.</text>
</comment>
<feature type="region of interest" description="Disordered" evidence="1">
    <location>
        <begin position="164"/>
        <end position="226"/>
    </location>
</feature>
<dbReference type="Proteomes" id="UP000622707">
    <property type="component" value="Unassembled WGS sequence"/>
</dbReference>
<protein>
    <recommendedName>
        <fullName evidence="4">General stress protein 17M-like domain-containing protein</fullName>
    </recommendedName>
</protein>
<sequence length="226" mass="25118">MHTAICTFEDRAAAEQAAARLEQAGFDPREVHVEHRHADGTPMAEVNDDGERRDRDHDVVGKFSFFERLFGAGRNAPHADTYSRAVERGLYVVLVEGRDEDEAQRAQDVLHGLNPSDFSLVHRAGERPLRDVVAERNAGSLEQRFGTARADMGASHNMDLRREGELFPPERTSADLEDESAVDRTPERAIASQGWGEQRELKVVDEDKPIASPDISSAHEGGDKPR</sequence>
<evidence type="ECO:0000313" key="3">
    <source>
        <dbReference type="Proteomes" id="UP000622707"/>
    </source>
</evidence>
<organism evidence="2 3">
    <name type="scientific">Ramlibacter alkalitolerans</name>
    <dbReference type="NCBI Taxonomy" id="2039631"/>
    <lineage>
        <taxon>Bacteria</taxon>
        <taxon>Pseudomonadati</taxon>
        <taxon>Pseudomonadota</taxon>
        <taxon>Betaproteobacteria</taxon>
        <taxon>Burkholderiales</taxon>
        <taxon>Comamonadaceae</taxon>
        <taxon>Ramlibacter</taxon>
    </lineage>
</organism>
<feature type="compositionally biased region" description="Basic and acidic residues" evidence="1">
    <location>
        <begin position="197"/>
        <end position="209"/>
    </location>
</feature>
<dbReference type="EMBL" id="JAEQND010000018">
    <property type="protein sequence ID" value="MBL0428434.1"/>
    <property type="molecule type" value="Genomic_DNA"/>
</dbReference>
<gene>
    <name evidence="2" type="ORF">JI746_25240</name>
</gene>
<keyword evidence="3" id="KW-1185">Reference proteome</keyword>